<dbReference type="SUPFAM" id="SSF81301">
    <property type="entry name" value="Nucleotidyltransferase"/>
    <property type="match status" value="1"/>
</dbReference>
<dbReference type="InterPro" id="IPR036691">
    <property type="entry name" value="Endo/exonu/phosph_ase_sf"/>
</dbReference>
<dbReference type="GO" id="GO:0046872">
    <property type="term" value="F:metal ion binding"/>
    <property type="evidence" value="ECO:0007669"/>
    <property type="project" value="UniProtKB-KW"/>
</dbReference>
<keyword evidence="12" id="KW-1185">Reference proteome</keyword>
<dbReference type="SUPFAM" id="SSF56219">
    <property type="entry name" value="DNase I-like"/>
    <property type="match status" value="1"/>
</dbReference>
<protein>
    <submittedName>
        <fullName evidence="11">Endonuclease/exonuclease/phosphatase family metal-dependent hydrolase/uncharacterized protein (UPF0248 family)</fullName>
    </submittedName>
</protein>
<proteinExistence type="predicted"/>
<dbReference type="InterPro" id="IPR040459">
    <property type="entry name" value="MJ1316"/>
</dbReference>
<evidence type="ECO:0000313" key="12">
    <source>
        <dbReference type="Proteomes" id="UP000542674"/>
    </source>
</evidence>
<evidence type="ECO:0000256" key="4">
    <source>
        <dbReference type="ARBA" id="ARBA00022723"/>
    </source>
</evidence>
<comment type="cofactor">
    <cofactor evidence="1">
        <name>Mn(2+)</name>
        <dbReference type="ChEBI" id="CHEBI:29035"/>
    </cofactor>
</comment>
<dbReference type="Gene3D" id="3.60.10.10">
    <property type="entry name" value="Endonuclease/exonuclease/phosphatase"/>
    <property type="match status" value="1"/>
</dbReference>
<evidence type="ECO:0000256" key="5">
    <source>
        <dbReference type="ARBA" id="ARBA00022763"/>
    </source>
</evidence>
<keyword evidence="8" id="KW-0234">DNA repair</keyword>
<reference evidence="11 12" key="1">
    <citation type="submission" date="2020-08" db="EMBL/GenBank/DDBJ databases">
        <title>Sequencing the genomes of 1000 actinobacteria strains.</title>
        <authorList>
            <person name="Klenk H.-P."/>
        </authorList>
    </citation>
    <scope>NUCLEOTIDE SEQUENCE [LARGE SCALE GENOMIC DNA]</scope>
    <source>
        <strain evidence="11 12">DSM 45084</strain>
    </source>
</reference>
<evidence type="ECO:0000256" key="8">
    <source>
        <dbReference type="ARBA" id="ARBA00023204"/>
    </source>
</evidence>
<comment type="cofactor">
    <cofactor evidence="2">
        <name>Mg(2+)</name>
        <dbReference type="ChEBI" id="CHEBI:18420"/>
    </cofactor>
</comment>
<dbReference type="Proteomes" id="UP000542674">
    <property type="component" value="Unassembled WGS sequence"/>
</dbReference>
<evidence type="ECO:0000256" key="3">
    <source>
        <dbReference type="ARBA" id="ARBA00022722"/>
    </source>
</evidence>
<feature type="domain" description="MJ1316 RNA cyclic group end recognition" evidence="10">
    <location>
        <begin position="1"/>
        <end position="65"/>
    </location>
</feature>
<dbReference type="GO" id="GO:0006302">
    <property type="term" value="P:double-strand break repair"/>
    <property type="evidence" value="ECO:0007669"/>
    <property type="project" value="TreeGrafter"/>
</dbReference>
<dbReference type="EMBL" id="JACHJS010000001">
    <property type="protein sequence ID" value="MBB4965620.1"/>
    <property type="molecule type" value="Genomic_DNA"/>
</dbReference>
<evidence type="ECO:0000259" key="10">
    <source>
        <dbReference type="Pfam" id="PF04457"/>
    </source>
</evidence>
<sequence length="828" mass="88222">MRTSEQVYHQVRWDSRLDPARFVVGVAQRGREPKRVPFAAFMPGGDVPWHRVLFLEADGEVVWDRAAGIDRVAESGAGRVRRGRRLRAPFTPAEPHGHAAGGTGLRVLTWNTLWDRFDRELIHTARRRPLLLDLIAAADADVIALQEVERDLLAALTRHLPGYALDADPARVEDTGLVLLSRLPVLESARLDLGPHKAVHAIVVDAGDPVTVAVTHLTSDHTAGGAAIRTAQLAVIAEALAPVEGDVVLVGDFNHGGTLPVLGMRDAWTELHDDDAPTFDPVGNPLAAVSSLSGRSARLDRVFVRGTAAVLRADLVGTRPVDGLFASDHYGVVVDLGPRPAESDVLDVPPTPRTAVVWLPGPWPEVDAVRESTRWPPHVTLLFGFVPESDFDRAVPLVADAVEEIAPFPVRVEGVGTFGDVVWLDPAARPAPWAELHAALLRRFPACRARFTPHLTVGTTERAAARIPGRDFGVGEVVVLSRRGDGPMLPRAVVGLGTGEVRWIEEPPTPPGPDLDAVADRVVAALPGVHVVGSRAIGGHLPDADLDLVAPDPPLDRVRALGVEPVPVVGARTPGYRFAVSGLSVDLLASDDDIATGAITDAAAVRAAVGERHASFVRVVRVVKAWARARGVDSAPFGGLPGLAWSVLAARAVCAGTEFFATWAAWDWHDPVALHGQPARTGEAVTVLTPTAPIRSCTGQVTPGFRDLLTRELFRAWEIVESGDLGTLCAPPDGHRVHAAWAVVTTPVERVGLVRGRMRALLGALEPHVAEPHAWPRPIAHDPVRFAVGLGPTPPSPATLADLVAPWVAGLPDVEVAWTGNGSVPTLR</sequence>
<evidence type="ECO:0000256" key="7">
    <source>
        <dbReference type="ARBA" id="ARBA00022842"/>
    </source>
</evidence>
<keyword evidence="4" id="KW-0479">Metal-binding</keyword>
<evidence type="ECO:0000313" key="11">
    <source>
        <dbReference type="EMBL" id="MBB4965620.1"/>
    </source>
</evidence>
<dbReference type="Pfam" id="PF04457">
    <property type="entry name" value="MJ1316"/>
    <property type="match status" value="1"/>
</dbReference>
<dbReference type="InterPro" id="IPR005135">
    <property type="entry name" value="Endo/exonuclease/phosphatase"/>
</dbReference>
<dbReference type="PANTHER" id="PTHR15822">
    <property type="entry name" value="TRAF AND TNF RECEPTOR-ASSOCIATED PROTEIN"/>
    <property type="match status" value="1"/>
</dbReference>
<dbReference type="Gene3D" id="1.10.1410.10">
    <property type="match status" value="1"/>
</dbReference>
<keyword evidence="6 11" id="KW-0378">Hydrolase</keyword>
<name>A0A7W7T2Y0_9PSEU</name>
<evidence type="ECO:0000256" key="6">
    <source>
        <dbReference type="ARBA" id="ARBA00022801"/>
    </source>
</evidence>
<keyword evidence="11" id="KW-0255">Endonuclease</keyword>
<dbReference type="GO" id="GO:0004519">
    <property type="term" value="F:endonuclease activity"/>
    <property type="evidence" value="ECO:0007669"/>
    <property type="project" value="UniProtKB-KW"/>
</dbReference>
<dbReference type="Pfam" id="PF13563">
    <property type="entry name" value="2_5_RNA_ligase2"/>
    <property type="match status" value="1"/>
</dbReference>
<feature type="domain" description="Endonuclease/exonuclease/phosphatase" evidence="9">
    <location>
        <begin position="108"/>
        <end position="329"/>
    </location>
</feature>
<dbReference type="Gene3D" id="3.90.1140.10">
    <property type="entry name" value="Cyclic phosphodiesterase"/>
    <property type="match status" value="1"/>
</dbReference>
<keyword evidence="3" id="KW-0540">Nuclease</keyword>
<keyword evidence="11" id="KW-0269">Exonuclease</keyword>
<dbReference type="GO" id="GO:0003697">
    <property type="term" value="F:single-stranded DNA binding"/>
    <property type="evidence" value="ECO:0007669"/>
    <property type="project" value="TreeGrafter"/>
</dbReference>
<gene>
    <name evidence="11" type="ORF">F4559_002979</name>
</gene>
<dbReference type="SUPFAM" id="SSF55144">
    <property type="entry name" value="LigT-like"/>
    <property type="match status" value="1"/>
</dbReference>
<comment type="caution">
    <text evidence="11">The sequence shown here is derived from an EMBL/GenBank/DDBJ whole genome shotgun (WGS) entry which is preliminary data.</text>
</comment>
<evidence type="ECO:0000256" key="2">
    <source>
        <dbReference type="ARBA" id="ARBA00001946"/>
    </source>
</evidence>
<evidence type="ECO:0000256" key="1">
    <source>
        <dbReference type="ARBA" id="ARBA00001936"/>
    </source>
</evidence>
<keyword evidence="5" id="KW-0227">DNA damage</keyword>
<dbReference type="GO" id="GO:0004527">
    <property type="term" value="F:exonuclease activity"/>
    <property type="evidence" value="ECO:0007669"/>
    <property type="project" value="UniProtKB-KW"/>
</dbReference>
<dbReference type="InterPro" id="IPR009097">
    <property type="entry name" value="Cyclic_Pdiesterase"/>
</dbReference>
<evidence type="ECO:0000259" key="9">
    <source>
        <dbReference type="Pfam" id="PF03372"/>
    </source>
</evidence>
<dbReference type="RefSeq" id="WP_184669221.1">
    <property type="nucleotide sequence ID" value="NZ_BAABAI010000029.1"/>
</dbReference>
<dbReference type="GO" id="GO:0005737">
    <property type="term" value="C:cytoplasm"/>
    <property type="evidence" value="ECO:0007669"/>
    <property type="project" value="TreeGrafter"/>
</dbReference>
<keyword evidence="7" id="KW-0460">Magnesium</keyword>
<dbReference type="AlphaFoldDB" id="A0A7W7T2Y0"/>
<dbReference type="Pfam" id="PF03372">
    <property type="entry name" value="Exo_endo_phos"/>
    <property type="match status" value="1"/>
</dbReference>
<dbReference type="SUPFAM" id="SSF81631">
    <property type="entry name" value="PAP/OAS1 substrate-binding domain"/>
    <property type="match status" value="1"/>
</dbReference>
<dbReference type="InterPro" id="IPR051547">
    <property type="entry name" value="TDP2-like"/>
</dbReference>
<dbReference type="PANTHER" id="PTHR15822:SF4">
    <property type="entry name" value="TYROSYL-DNA PHOSPHODIESTERASE 2"/>
    <property type="match status" value="1"/>
</dbReference>
<organism evidence="11 12">
    <name type="scientific">Saccharothrix violaceirubra</name>
    <dbReference type="NCBI Taxonomy" id="413306"/>
    <lineage>
        <taxon>Bacteria</taxon>
        <taxon>Bacillati</taxon>
        <taxon>Actinomycetota</taxon>
        <taxon>Actinomycetes</taxon>
        <taxon>Pseudonocardiales</taxon>
        <taxon>Pseudonocardiaceae</taxon>
        <taxon>Saccharothrix</taxon>
    </lineage>
</organism>
<dbReference type="InterPro" id="IPR043519">
    <property type="entry name" value="NT_sf"/>
</dbReference>
<dbReference type="GO" id="GO:0070260">
    <property type="term" value="F:5'-tyrosyl-DNA phosphodiesterase activity"/>
    <property type="evidence" value="ECO:0007669"/>
    <property type="project" value="TreeGrafter"/>
</dbReference>
<accession>A0A7W7T2Y0</accession>